<evidence type="ECO:0000313" key="3">
    <source>
        <dbReference type="Proteomes" id="UP000318927"/>
    </source>
</evidence>
<dbReference type="EMBL" id="CP042295">
    <property type="protein sequence ID" value="QDY86841.1"/>
    <property type="molecule type" value="Genomic_DNA"/>
</dbReference>
<dbReference type="SUPFAM" id="SSF103473">
    <property type="entry name" value="MFS general substrate transporter"/>
    <property type="match status" value="1"/>
</dbReference>
<proteinExistence type="predicted"/>
<feature type="transmembrane region" description="Helical" evidence="1">
    <location>
        <begin position="120"/>
        <end position="142"/>
    </location>
</feature>
<feature type="transmembrane region" description="Helical" evidence="1">
    <location>
        <begin position="14"/>
        <end position="38"/>
    </location>
</feature>
<dbReference type="Gene3D" id="1.20.1250.20">
    <property type="entry name" value="MFS general substrate transporter like domains"/>
    <property type="match status" value="1"/>
</dbReference>
<accession>A0A5B8JWZ1</accession>
<protein>
    <recommendedName>
        <fullName evidence="4">MFS transporter</fullName>
    </recommendedName>
</protein>
<dbReference type="RefSeq" id="WP_146368440.1">
    <property type="nucleotide sequence ID" value="NZ_CP042295.1"/>
</dbReference>
<name>A0A5B8JWZ1_9MOLU</name>
<evidence type="ECO:0000256" key="1">
    <source>
        <dbReference type="SAM" id="Phobius"/>
    </source>
</evidence>
<organism evidence="2 3">
    <name type="scientific">Mycoplasma anserisalpingitidis</name>
    <dbReference type="NCBI Taxonomy" id="519450"/>
    <lineage>
        <taxon>Bacteria</taxon>
        <taxon>Bacillati</taxon>
        <taxon>Mycoplasmatota</taxon>
        <taxon>Mollicutes</taxon>
        <taxon>Mycoplasmataceae</taxon>
        <taxon>Mycoplasma</taxon>
    </lineage>
</organism>
<keyword evidence="1" id="KW-1133">Transmembrane helix</keyword>
<dbReference type="Proteomes" id="UP000318927">
    <property type="component" value="Chromosome"/>
</dbReference>
<dbReference type="KEGG" id="mans:FRW55_01530"/>
<dbReference type="AlphaFoldDB" id="A0A5B8JWZ1"/>
<feature type="transmembrane region" description="Helical" evidence="1">
    <location>
        <begin position="58"/>
        <end position="75"/>
    </location>
</feature>
<feature type="transmembrane region" description="Helical" evidence="1">
    <location>
        <begin position="231"/>
        <end position="253"/>
    </location>
</feature>
<sequence length="470" mass="52783">MIQKISSFKSTKPVLWNMIIFAIAMVISQSAIECFNVVSTLFTLKASGSVWASALVQIFRYIPTLLSFAIAPIIIKKFNNRLLIVIAEYVSAFVILFVCVIGFIYGTQNITDSEAKNVKAITYTVYVAVIIWNIFNSVRFLALKNIVYRLSVHEKNINIFNRINNFATSFSYLAAALASLGLIHILSYEYICLILGLTYIISALLYNTFVVFDKDVEISSKPKIKKHSKTFIYTAIILISLAVFSSISFVPRIGTNTNFVINLFMEAKTSNSVQHWVTIYLIVVGAALCLGSLVIFLLGKKILISTSIAFVVVTIISSIFYIYAFGGLNTNIGVIAKASGNSGVIEHTSTWAHEHKNIMLGIFLTSTFIQYFLFSMFLPVYYDYSYRAVPSEKYAFFAAITMILFQLVAFAFSLGMISIFEKINYQTSYLVFAITLTVLVIIATVVSVMLKKRQRSFTKDHNLKPENEML</sequence>
<feature type="transmembrane region" description="Helical" evidence="1">
    <location>
        <begin position="273"/>
        <end position="295"/>
    </location>
</feature>
<keyword evidence="3" id="KW-1185">Reference proteome</keyword>
<keyword evidence="1" id="KW-0812">Transmembrane</keyword>
<keyword evidence="1" id="KW-0472">Membrane</keyword>
<feature type="transmembrane region" description="Helical" evidence="1">
    <location>
        <begin position="302"/>
        <end position="324"/>
    </location>
</feature>
<gene>
    <name evidence="2" type="ORF">FRW55_01530</name>
</gene>
<dbReference type="OrthoDB" id="396970at2"/>
<feature type="transmembrane region" description="Helical" evidence="1">
    <location>
        <begin position="394"/>
        <end position="417"/>
    </location>
</feature>
<dbReference type="InterPro" id="IPR036259">
    <property type="entry name" value="MFS_trans_sf"/>
</dbReference>
<feature type="transmembrane region" description="Helical" evidence="1">
    <location>
        <begin position="188"/>
        <end position="210"/>
    </location>
</feature>
<reference evidence="2 3" key="1">
    <citation type="journal article" date="2019" name="Microbiol. Resour. Announc.">
        <title>Complete Genome Sequences of Three Mycoplasma anserisalpingitis (Mycoplasma sp. 1220) Strains.</title>
        <authorList>
            <person name="Grozner D."/>
            <person name="Forro B."/>
            <person name="Kovacs A.B."/>
            <person name="Marton S."/>
            <person name="Banyai K."/>
            <person name="Kreizinger Z."/>
            <person name="Sulyok K.M."/>
            <person name="Gyuranecz M."/>
        </authorList>
    </citation>
    <scope>NUCLEOTIDE SEQUENCE [LARGE SCALE GENOMIC DNA]</scope>
    <source>
        <strain evidence="2 3">ATCC:BAA-2147</strain>
    </source>
</reference>
<feature type="transmembrane region" description="Helical" evidence="1">
    <location>
        <begin position="82"/>
        <end position="105"/>
    </location>
</feature>
<feature type="transmembrane region" description="Helical" evidence="1">
    <location>
        <begin position="163"/>
        <end position="182"/>
    </location>
</feature>
<evidence type="ECO:0000313" key="2">
    <source>
        <dbReference type="EMBL" id="QDY86841.1"/>
    </source>
</evidence>
<feature type="transmembrane region" description="Helical" evidence="1">
    <location>
        <begin position="429"/>
        <end position="450"/>
    </location>
</feature>
<evidence type="ECO:0008006" key="4">
    <source>
        <dbReference type="Google" id="ProtNLM"/>
    </source>
</evidence>
<feature type="transmembrane region" description="Helical" evidence="1">
    <location>
        <begin position="358"/>
        <end position="382"/>
    </location>
</feature>